<evidence type="ECO:0000313" key="4">
    <source>
        <dbReference type="Proteomes" id="UP000193642"/>
    </source>
</evidence>
<dbReference type="EMBL" id="MCGO01000020">
    <property type="protein sequence ID" value="ORY45115.1"/>
    <property type="molecule type" value="Genomic_DNA"/>
</dbReference>
<dbReference type="OrthoDB" id="2128042at2759"/>
<dbReference type="PANTHER" id="PTHR36424:SF1">
    <property type="entry name" value="LOW AFFINITY K(+) TRANSPORTER 1-RELATED"/>
    <property type="match status" value="1"/>
</dbReference>
<feature type="compositionally biased region" description="Pro residues" evidence="1">
    <location>
        <begin position="266"/>
        <end position="290"/>
    </location>
</feature>
<evidence type="ECO:0000313" key="3">
    <source>
        <dbReference type="EMBL" id="ORY45115.1"/>
    </source>
</evidence>
<reference evidence="3 4" key="1">
    <citation type="submission" date="2016-07" db="EMBL/GenBank/DDBJ databases">
        <title>Pervasive Adenine N6-methylation of Active Genes in Fungi.</title>
        <authorList>
            <consortium name="DOE Joint Genome Institute"/>
            <person name="Mondo S.J."/>
            <person name="Dannebaum R.O."/>
            <person name="Kuo R.C."/>
            <person name="Labutti K."/>
            <person name="Haridas S."/>
            <person name="Kuo A."/>
            <person name="Salamov A."/>
            <person name="Ahrendt S.R."/>
            <person name="Lipzen A."/>
            <person name="Sullivan W."/>
            <person name="Andreopoulos W.B."/>
            <person name="Clum A."/>
            <person name="Lindquist E."/>
            <person name="Daum C."/>
            <person name="Ramamoorthy G.K."/>
            <person name="Gryganskyi A."/>
            <person name="Culley D."/>
            <person name="Magnuson J.K."/>
            <person name="James T.Y."/>
            <person name="O'Malley M.A."/>
            <person name="Stajich J.E."/>
            <person name="Spatafora J.W."/>
            <person name="Visel A."/>
            <person name="Grigoriev I.V."/>
        </authorList>
    </citation>
    <scope>NUCLEOTIDE SEQUENCE [LARGE SCALE GENOMIC DNA]</scope>
    <source>
        <strain evidence="3 4">JEL800</strain>
    </source>
</reference>
<evidence type="ECO:0000256" key="1">
    <source>
        <dbReference type="SAM" id="MobiDB-lite"/>
    </source>
</evidence>
<feature type="region of interest" description="Disordered" evidence="1">
    <location>
        <begin position="266"/>
        <end position="498"/>
    </location>
</feature>
<dbReference type="InterPro" id="IPR031606">
    <property type="entry name" value="Kch1/2"/>
</dbReference>
<feature type="compositionally biased region" description="Polar residues" evidence="1">
    <location>
        <begin position="438"/>
        <end position="447"/>
    </location>
</feature>
<protein>
    <submittedName>
        <fullName evidence="3">Uncharacterized protein</fullName>
    </submittedName>
</protein>
<dbReference type="Pfam" id="PF16944">
    <property type="entry name" value="KCH"/>
    <property type="match status" value="1"/>
</dbReference>
<feature type="compositionally biased region" description="Low complexity" evidence="1">
    <location>
        <begin position="304"/>
        <end position="316"/>
    </location>
</feature>
<gene>
    <name evidence="3" type="ORF">BCR33DRAFT_716454</name>
</gene>
<proteinExistence type="predicted"/>
<keyword evidence="2" id="KW-0812">Transmembrane</keyword>
<comment type="caution">
    <text evidence="3">The sequence shown here is derived from an EMBL/GenBank/DDBJ whole genome shotgun (WGS) entry which is preliminary data.</text>
</comment>
<name>A0A1Y2CFP0_9FUNG</name>
<feature type="transmembrane region" description="Helical" evidence="2">
    <location>
        <begin position="124"/>
        <end position="155"/>
    </location>
</feature>
<feature type="region of interest" description="Disordered" evidence="1">
    <location>
        <begin position="208"/>
        <end position="247"/>
    </location>
</feature>
<dbReference type="GO" id="GO:0015079">
    <property type="term" value="F:potassium ion transmembrane transporter activity"/>
    <property type="evidence" value="ECO:0007669"/>
    <property type="project" value="InterPro"/>
</dbReference>
<keyword evidence="2" id="KW-1133">Transmembrane helix</keyword>
<evidence type="ECO:0000256" key="2">
    <source>
        <dbReference type="SAM" id="Phobius"/>
    </source>
</evidence>
<organism evidence="3 4">
    <name type="scientific">Rhizoclosmatium globosum</name>
    <dbReference type="NCBI Taxonomy" id="329046"/>
    <lineage>
        <taxon>Eukaryota</taxon>
        <taxon>Fungi</taxon>
        <taxon>Fungi incertae sedis</taxon>
        <taxon>Chytridiomycota</taxon>
        <taxon>Chytridiomycota incertae sedis</taxon>
        <taxon>Chytridiomycetes</taxon>
        <taxon>Chytridiales</taxon>
        <taxon>Chytriomycetaceae</taxon>
        <taxon>Rhizoclosmatium</taxon>
    </lineage>
</organism>
<dbReference type="STRING" id="329046.A0A1Y2CFP0"/>
<feature type="compositionally biased region" description="Polar residues" evidence="1">
    <location>
        <begin position="467"/>
        <end position="476"/>
    </location>
</feature>
<dbReference type="AlphaFoldDB" id="A0A1Y2CFP0"/>
<feature type="compositionally biased region" description="Low complexity" evidence="1">
    <location>
        <begin position="326"/>
        <end position="359"/>
    </location>
</feature>
<feature type="compositionally biased region" description="Low complexity" evidence="1">
    <location>
        <begin position="485"/>
        <end position="498"/>
    </location>
</feature>
<sequence length="498" mass="55450">MSIVLLLLDWRKGRIVILSRDISYSLTNHVAYRYYVLKSYPHYCFFAEILNSRKTVDVLAFFVFYAFKSWKRLFLAEFPRVYISTLNMYDVLTSYIPKNLQYSNPILQYSTALARLYEKKGSDITALTTIVLATFTITMWFISFVVIVVAFFMYFPLLYIIRGNLKEYVCHKIDKRISEILRKKSKKRTEEARKAELAEIERNGEIEDDQVSYKPAPPLGLTQRPTLPEIDVDIDGPHNTSYGSGYGGSEYSGKLNGYAGMIPPPQGSYGVPPPPQFGGQILPPPVPPTMIGPGMYGPGPMLPPNSFRSSSQSTASFNMPPPGPYSGIPSNSTSSNNSELSSLNSDSSSYGKSGNSSQNPLLYQDPRYDSRESGRGDSIPMRPIGSSPGPQYHGYNQIQRNGPVSEGGNGWNRPPPQYASQPPSIMQPPSRGVRDTDSITSNGSQNYRPLPPNGPPPQFQQQPFMQATTSGSQNSHWARAGQGQGSQQQNQQRRQGQQ</sequence>
<dbReference type="GO" id="GO:0005886">
    <property type="term" value="C:plasma membrane"/>
    <property type="evidence" value="ECO:0007669"/>
    <property type="project" value="InterPro"/>
</dbReference>
<feature type="compositionally biased region" description="Pro residues" evidence="1">
    <location>
        <begin position="449"/>
        <end position="458"/>
    </location>
</feature>
<feature type="compositionally biased region" description="Basic and acidic residues" evidence="1">
    <location>
        <begin position="366"/>
        <end position="375"/>
    </location>
</feature>
<keyword evidence="4" id="KW-1185">Reference proteome</keyword>
<dbReference type="PANTHER" id="PTHR36424">
    <property type="entry name" value="PHEROMONE-REGULATED MEMBRANE PROTEIN 6"/>
    <property type="match status" value="1"/>
</dbReference>
<keyword evidence="2" id="KW-0472">Membrane</keyword>
<dbReference type="Proteomes" id="UP000193642">
    <property type="component" value="Unassembled WGS sequence"/>
</dbReference>
<accession>A0A1Y2CFP0</accession>